<evidence type="ECO:0000256" key="2">
    <source>
        <dbReference type="ARBA" id="ARBA00022723"/>
    </source>
</evidence>
<evidence type="ECO:0000256" key="1">
    <source>
        <dbReference type="ARBA" id="ARBA00001947"/>
    </source>
</evidence>
<evidence type="ECO:0000256" key="4">
    <source>
        <dbReference type="ARBA" id="ARBA00022801"/>
    </source>
</evidence>
<organism evidence="11 12">
    <name type="scientific">Cladophialophora chaetospira</name>
    <dbReference type="NCBI Taxonomy" id="386627"/>
    <lineage>
        <taxon>Eukaryota</taxon>
        <taxon>Fungi</taxon>
        <taxon>Dikarya</taxon>
        <taxon>Ascomycota</taxon>
        <taxon>Pezizomycotina</taxon>
        <taxon>Eurotiomycetes</taxon>
        <taxon>Chaetothyriomycetidae</taxon>
        <taxon>Chaetothyriales</taxon>
        <taxon>Herpotrichiellaceae</taxon>
        <taxon>Cladophialophora</taxon>
    </lineage>
</organism>
<evidence type="ECO:0000256" key="8">
    <source>
        <dbReference type="ARBA" id="ARBA00023242"/>
    </source>
</evidence>
<keyword evidence="4" id="KW-0378">Hydrolase</keyword>
<accession>A0AA38XBY2</accession>
<reference evidence="11" key="1">
    <citation type="submission" date="2022-10" db="EMBL/GenBank/DDBJ databases">
        <title>Culturing micro-colonial fungi from biological soil crusts in the Mojave desert and describing Neophaeococcomyces mojavensis, and introducing the new genera and species Taxawa tesnikishii.</title>
        <authorList>
            <person name="Kurbessoian T."/>
            <person name="Stajich J.E."/>
        </authorList>
    </citation>
    <scope>NUCLEOTIDE SEQUENCE</scope>
    <source>
        <strain evidence="11">TK_41</strain>
    </source>
</reference>
<dbReference type="PANTHER" id="PTHR47660:SF2">
    <property type="entry name" value="TRANSCRIPTION FACTOR WITH C2H2 AND ZN(2)-CYS(6) DNA BINDING DOMAIN (EUROFUNG)"/>
    <property type="match status" value="1"/>
</dbReference>
<dbReference type="PROSITE" id="PS50157">
    <property type="entry name" value="ZINC_FINGER_C2H2_2"/>
    <property type="match status" value="1"/>
</dbReference>
<evidence type="ECO:0000256" key="6">
    <source>
        <dbReference type="ARBA" id="ARBA00023015"/>
    </source>
</evidence>
<dbReference type="PANTHER" id="PTHR47660">
    <property type="entry name" value="TRANSCRIPTION FACTOR WITH C2H2 AND ZN(2)-CYS(6) DNA BINDING DOMAIN (EUROFUNG)-RELATED-RELATED"/>
    <property type="match status" value="1"/>
</dbReference>
<dbReference type="PROSITE" id="PS00028">
    <property type="entry name" value="ZINC_FINGER_C2H2_1"/>
    <property type="match status" value="1"/>
</dbReference>
<evidence type="ECO:0000256" key="9">
    <source>
        <dbReference type="PROSITE-ProRule" id="PRU00042"/>
    </source>
</evidence>
<keyword evidence="3 9" id="KW-0863">Zinc-finger</keyword>
<evidence type="ECO:0000256" key="3">
    <source>
        <dbReference type="ARBA" id="ARBA00022771"/>
    </source>
</evidence>
<keyword evidence="12" id="KW-1185">Reference proteome</keyword>
<gene>
    <name evidence="11" type="ORF">H2200_005313</name>
</gene>
<comment type="cofactor">
    <cofactor evidence="1">
        <name>Zn(2+)</name>
        <dbReference type="ChEBI" id="CHEBI:29105"/>
    </cofactor>
</comment>
<evidence type="ECO:0000256" key="7">
    <source>
        <dbReference type="ARBA" id="ARBA00023163"/>
    </source>
</evidence>
<dbReference type="GO" id="GO:0008270">
    <property type="term" value="F:zinc ion binding"/>
    <property type="evidence" value="ECO:0007669"/>
    <property type="project" value="UniProtKB-KW"/>
</dbReference>
<dbReference type="Proteomes" id="UP001172673">
    <property type="component" value="Unassembled WGS sequence"/>
</dbReference>
<dbReference type="FunFam" id="3.30.160.60:FF:000065">
    <property type="entry name" value="B-cell CLL/lymphoma 6, member B"/>
    <property type="match status" value="1"/>
</dbReference>
<dbReference type="Gene3D" id="3.30.160.60">
    <property type="entry name" value="Classic Zinc Finger"/>
    <property type="match status" value="1"/>
</dbReference>
<dbReference type="InterPro" id="IPR041526">
    <property type="entry name" value="DAPG_hydrolase"/>
</dbReference>
<dbReference type="SMART" id="SM00355">
    <property type="entry name" value="ZnF_C2H2"/>
    <property type="match status" value="1"/>
</dbReference>
<feature type="domain" description="C2H2-type" evidence="10">
    <location>
        <begin position="222"/>
        <end position="249"/>
    </location>
</feature>
<keyword evidence="6" id="KW-0805">Transcription regulation</keyword>
<keyword evidence="5" id="KW-0862">Zinc</keyword>
<evidence type="ECO:0000259" key="10">
    <source>
        <dbReference type="PROSITE" id="PS50157"/>
    </source>
</evidence>
<evidence type="ECO:0000313" key="11">
    <source>
        <dbReference type="EMBL" id="KAJ9610536.1"/>
    </source>
</evidence>
<dbReference type="SUPFAM" id="SSF57667">
    <property type="entry name" value="beta-beta-alpha zinc fingers"/>
    <property type="match status" value="1"/>
</dbReference>
<keyword evidence="8" id="KW-0539">Nucleus</keyword>
<dbReference type="InterPro" id="IPR036236">
    <property type="entry name" value="Znf_C2H2_sf"/>
</dbReference>
<comment type="caution">
    <text evidence="11">The sequence shown here is derived from an EMBL/GenBank/DDBJ whole genome shotgun (WGS) entry which is preliminary data.</text>
</comment>
<dbReference type="EMBL" id="JAPDRK010000007">
    <property type="protein sequence ID" value="KAJ9610536.1"/>
    <property type="molecule type" value="Genomic_DNA"/>
</dbReference>
<dbReference type="GO" id="GO:0016787">
    <property type="term" value="F:hydrolase activity"/>
    <property type="evidence" value="ECO:0007669"/>
    <property type="project" value="UniProtKB-KW"/>
</dbReference>
<protein>
    <recommendedName>
        <fullName evidence="10">C2H2-type domain-containing protein</fullName>
    </recommendedName>
</protein>
<dbReference type="InterPro" id="IPR013087">
    <property type="entry name" value="Znf_C2H2_type"/>
</dbReference>
<evidence type="ECO:0000313" key="12">
    <source>
        <dbReference type="Proteomes" id="UP001172673"/>
    </source>
</evidence>
<sequence length="771" mass="86880">MLRLKDAQKLLQNDYLSVEAGHGLTSDGMYHIAASTYMPECTAEMIDWWFGFIHTTEQYRLWHPRDHVFSDWEGPRNNQSQYIGGHHLVHEYIGGELCKLKISFKDPSEYFGRNFKEEFEAGGYGTAICGRVGLWDDEHGSVLYTGHLIHLIKNEPNACRMRSRFWLGDIEGVSEAQGDKVPDSMRAGLLKHATEEMAILALQLPELYRKHRQQPDTGSRPYVCETCSQSFTRPDSLARHKRRHNEIPPDAVAYEHQVDKSRLVPESDPVARPPSEAISTLQTGMNAPESTSHDMLEEMSLDQEPFISLNWPDSEDLLNSILSAEFANLPSLEVLPSQSMVRGAQESEQQPVSPWLTSDASQSQMHGGNHAVRNLSQIINSLNVTLRKTAQVFHSLGFFWARETGMFDLELEEDNELFTFDHVPAPTAADEKWKAWAAQETQLRALLGHYILDAQLSDQGGPTSQRHTSSSLPVPCDARIFDAADASTWQEHIVRTERKSQRFSDLFFSLFSDRVHVRHLGTSLSGLTASVLLEGLKALSSERAVAAPAKNLVAVPLERDISRALGRMYRFIAQSASLSLIDKDIALLRWHTICMHTTVNLNGLCRALFHKHNIDQCIIGGRKIPTLDLPTWVTSARARLGILHAFSIYHILQKLPTGQTQRIHVPIAVFSAAMVYIAFLLGGVHSISLPIVECWDSVVLINLDEPVDSVTDDLDFDVRRYLDGTLKEPDKCINIMYDISLFSRTLKNLEELWGVSREMQLILEELSLKTA</sequence>
<name>A0AA38XBY2_9EURO</name>
<proteinExistence type="predicted"/>
<dbReference type="Pfam" id="PF18089">
    <property type="entry name" value="DAPG_hydrolase"/>
    <property type="match status" value="1"/>
</dbReference>
<evidence type="ECO:0000256" key="5">
    <source>
        <dbReference type="ARBA" id="ARBA00022833"/>
    </source>
</evidence>
<keyword evidence="7" id="KW-0804">Transcription</keyword>
<dbReference type="AlphaFoldDB" id="A0AA38XBY2"/>
<keyword evidence="2" id="KW-0479">Metal-binding</keyword>